<protein>
    <submittedName>
        <fullName evidence="2">Uncharacterized protein</fullName>
    </submittedName>
</protein>
<gene>
    <name evidence="2" type="ORF">C9374_011714</name>
</gene>
<name>A0AA88GFV0_NAELO</name>
<dbReference type="Proteomes" id="UP000816034">
    <property type="component" value="Unassembled WGS sequence"/>
</dbReference>
<accession>A0AA88GFV0</accession>
<evidence type="ECO:0000256" key="1">
    <source>
        <dbReference type="SAM" id="MobiDB-lite"/>
    </source>
</evidence>
<proteinExistence type="predicted"/>
<feature type="compositionally biased region" description="Basic and acidic residues" evidence="1">
    <location>
        <begin position="68"/>
        <end position="87"/>
    </location>
</feature>
<dbReference type="GeneID" id="68104168"/>
<sequence>MSSCNSIQPNPSFHSSQCSLVENEQSDPRRALPEGIEMGKESMSGNCNINSDVNALLGFKDESMEEDSSMRGREDANGKTPQIDDSK</sequence>
<feature type="compositionally biased region" description="Polar residues" evidence="1">
    <location>
        <begin position="1"/>
        <end position="23"/>
    </location>
</feature>
<evidence type="ECO:0000313" key="2">
    <source>
        <dbReference type="EMBL" id="KAG2373829.1"/>
    </source>
</evidence>
<dbReference type="AlphaFoldDB" id="A0AA88GFV0"/>
<feature type="region of interest" description="Disordered" evidence="1">
    <location>
        <begin position="1"/>
        <end position="87"/>
    </location>
</feature>
<organism evidence="2 3">
    <name type="scientific">Naegleria lovaniensis</name>
    <name type="common">Amoeba</name>
    <dbReference type="NCBI Taxonomy" id="51637"/>
    <lineage>
        <taxon>Eukaryota</taxon>
        <taxon>Discoba</taxon>
        <taxon>Heterolobosea</taxon>
        <taxon>Tetramitia</taxon>
        <taxon>Eutetramitia</taxon>
        <taxon>Vahlkampfiidae</taxon>
        <taxon>Naegleria</taxon>
    </lineage>
</organism>
<feature type="compositionally biased region" description="Polar residues" evidence="1">
    <location>
        <begin position="43"/>
        <end position="53"/>
    </location>
</feature>
<dbReference type="EMBL" id="PYSW02000050">
    <property type="protein sequence ID" value="KAG2373829.1"/>
    <property type="molecule type" value="Genomic_DNA"/>
</dbReference>
<reference evidence="2 3" key="1">
    <citation type="journal article" date="2018" name="BMC Genomics">
        <title>The genome of Naegleria lovaniensis, the basis for a comparative approach to unravel pathogenicity factors of the human pathogenic amoeba N. fowleri.</title>
        <authorList>
            <person name="Liechti N."/>
            <person name="Schurch N."/>
            <person name="Bruggmann R."/>
            <person name="Wittwer M."/>
        </authorList>
    </citation>
    <scope>NUCLEOTIDE SEQUENCE [LARGE SCALE GENOMIC DNA]</scope>
    <source>
        <strain evidence="2 3">ATCC 30569</strain>
    </source>
</reference>
<dbReference type="RefSeq" id="XP_044543003.1">
    <property type="nucleotide sequence ID" value="XM_044687400.1"/>
</dbReference>
<keyword evidence="3" id="KW-1185">Reference proteome</keyword>
<comment type="caution">
    <text evidence="2">The sequence shown here is derived from an EMBL/GenBank/DDBJ whole genome shotgun (WGS) entry which is preliminary data.</text>
</comment>
<feature type="compositionally biased region" description="Basic and acidic residues" evidence="1">
    <location>
        <begin position="26"/>
        <end position="40"/>
    </location>
</feature>
<evidence type="ECO:0000313" key="3">
    <source>
        <dbReference type="Proteomes" id="UP000816034"/>
    </source>
</evidence>